<dbReference type="PROSITE" id="PS50071">
    <property type="entry name" value="HOMEOBOX_2"/>
    <property type="match status" value="1"/>
</dbReference>
<keyword evidence="2 3" id="KW-0371">Homeobox</keyword>
<gene>
    <name evidence="6" type="ORF">APLA_LOCUS13175</name>
</gene>
<evidence type="ECO:0000256" key="1">
    <source>
        <dbReference type="ARBA" id="ARBA00004123"/>
    </source>
</evidence>
<name>A0A8S1AW01_ARCPL</name>
<dbReference type="Pfam" id="PF00046">
    <property type="entry name" value="Homeodomain"/>
    <property type="match status" value="1"/>
</dbReference>
<evidence type="ECO:0000256" key="2">
    <source>
        <dbReference type="PROSITE-ProRule" id="PRU00108"/>
    </source>
</evidence>
<dbReference type="Proteomes" id="UP000494256">
    <property type="component" value="Unassembled WGS sequence"/>
</dbReference>
<evidence type="ECO:0000256" key="3">
    <source>
        <dbReference type="RuleBase" id="RU000682"/>
    </source>
</evidence>
<feature type="region of interest" description="Disordered" evidence="4">
    <location>
        <begin position="133"/>
        <end position="156"/>
    </location>
</feature>
<dbReference type="GO" id="GO:0003677">
    <property type="term" value="F:DNA binding"/>
    <property type="evidence" value="ECO:0007669"/>
    <property type="project" value="UniProtKB-UniRule"/>
</dbReference>
<dbReference type="InterPro" id="IPR009057">
    <property type="entry name" value="Homeodomain-like_sf"/>
</dbReference>
<sequence length="216" mass="25233">MFPGQGIPDFYCEAPSMSRSAHSCWSNDHNQYAVNPQYVPLMPESICPVWQLPSLRNDMEPLWQIKGTWSDNKKAKAIVKRKRKRTVFTMYQIEVLEDMYKINQYPTREERQAISDKLNLSDKPIGTWFRNRRLRKRKEAHQPTEQGQQEGRCGENNVENVDFKDVAGIQTSPVYEPVSPASVAESNEDDNMSNWQPPDPYESLYYLFDLQTMFTL</sequence>
<feature type="domain" description="Homeobox" evidence="5">
    <location>
        <begin position="79"/>
        <end position="139"/>
    </location>
</feature>
<evidence type="ECO:0000259" key="5">
    <source>
        <dbReference type="PROSITE" id="PS50071"/>
    </source>
</evidence>
<dbReference type="GO" id="GO:0005634">
    <property type="term" value="C:nucleus"/>
    <property type="evidence" value="ECO:0007669"/>
    <property type="project" value="UniProtKB-SubCell"/>
</dbReference>
<dbReference type="OrthoDB" id="565118at2759"/>
<reference evidence="6 7" key="1">
    <citation type="submission" date="2020-04" db="EMBL/GenBank/DDBJ databases">
        <authorList>
            <person name="Wallbank WR R."/>
            <person name="Pardo Diaz C."/>
            <person name="Kozak K."/>
            <person name="Martin S."/>
            <person name="Jiggins C."/>
            <person name="Moest M."/>
            <person name="Warren A I."/>
            <person name="Byers J.R.P. K."/>
            <person name="Montejo-Kovacevich G."/>
            <person name="Yen C E."/>
        </authorList>
    </citation>
    <scope>NUCLEOTIDE SEQUENCE [LARGE SCALE GENOMIC DNA]</scope>
</reference>
<proteinExistence type="predicted"/>
<dbReference type="Gene3D" id="1.10.10.60">
    <property type="entry name" value="Homeodomain-like"/>
    <property type="match status" value="1"/>
</dbReference>
<dbReference type="PANTHER" id="PTHR24333:SF5">
    <property type="entry name" value="VENT HOMEOBOX"/>
    <property type="match status" value="1"/>
</dbReference>
<dbReference type="CDD" id="cd00086">
    <property type="entry name" value="homeodomain"/>
    <property type="match status" value="1"/>
</dbReference>
<dbReference type="SMART" id="SM00389">
    <property type="entry name" value="HOX"/>
    <property type="match status" value="1"/>
</dbReference>
<evidence type="ECO:0000313" key="6">
    <source>
        <dbReference type="EMBL" id="CAB3250619.1"/>
    </source>
</evidence>
<evidence type="ECO:0000256" key="4">
    <source>
        <dbReference type="SAM" id="MobiDB-lite"/>
    </source>
</evidence>
<dbReference type="InterPro" id="IPR050848">
    <property type="entry name" value="Homeobox_TF"/>
</dbReference>
<feature type="region of interest" description="Disordered" evidence="4">
    <location>
        <begin position="174"/>
        <end position="195"/>
    </location>
</feature>
<accession>A0A8S1AW01</accession>
<dbReference type="PANTHER" id="PTHR24333">
    <property type="entry name" value="HOMEO BOX HB9 LIKE A-RELATED"/>
    <property type="match status" value="1"/>
</dbReference>
<evidence type="ECO:0000313" key="7">
    <source>
        <dbReference type="Proteomes" id="UP000494256"/>
    </source>
</evidence>
<dbReference type="InterPro" id="IPR001356">
    <property type="entry name" value="HD"/>
</dbReference>
<keyword evidence="2 3" id="KW-0539">Nucleus</keyword>
<dbReference type="EMBL" id="CADEBD010000348">
    <property type="protein sequence ID" value="CAB3250619.1"/>
    <property type="molecule type" value="Genomic_DNA"/>
</dbReference>
<comment type="caution">
    <text evidence="6">The sequence shown here is derived from an EMBL/GenBank/DDBJ whole genome shotgun (WGS) entry which is preliminary data.</text>
</comment>
<dbReference type="AlphaFoldDB" id="A0A8S1AW01"/>
<organism evidence="6 7">
    <name type="scientific">Arctia plantaginis</name>
    <name type="common">Wood tiger moth</name>
    <name type="synonym">Phalaena plantaginis</name>
    <dbReference type="NCBI Taxonomy" id="874455"/>
    <lineage>
        <taxon>Eukaryota</taxon>
        <taxon>Metazoa</taxon>
        <taxon>Ecdysozoa</taxon>
        <taxon>Arthropoda</taxon>
        <taxon>Hexapoda</taxon>
        <taxon>Insecta</taxon>
        <taxon>Pterygota</taxon>
        <taxon>Neoptera</taxon>
        <taxon>Endopterygota</taxon>
        <taxon>Lepidoptera</taxon>
        <taxon>Glossata</taxon>
        <taxon>Ditrysia</taxon>
        <taxon>Noctuoidea</taxon>
        <taxon>Erebidae</taxon>
        <taxon>Arctiinae</taxon>
        <taxon>Arctia</taxon>
    </lineage>
</organism>
<keyword evidence="2 3" id="KW-0238">DNA-binding</keyword>
<comment type="subcellular location">
    <subcellularLocation>
        <location evidence="1 2 3">Nucleus</location>
    </subcellularLocation>
</comment>
<protein>
    <recommendedName>
        <fullName evidence="5">Homeobox domain-containing protein</fullName>
    </recommendedName>
</protein>
<feature type="DNA-binding region" description="Homeobox" evidence="2">
    <location>
        <begin position="81"/>
        <end position="140"/>
    </location>
</feature>
<dbReference type="SUPFAM" id="SSF46689">
    <property type="entry name" value="Homeodomain-like"/>
    <property type="match status" value="1"/>
</dbReference>